<dbReference type="SUPFAM" id="SSF53098">
    <property type="entry name" value="Ribonuclease H-like"/>
    <property type="match status" value="1"/>
</dbReference>
<evidence type="ECO:0000256" key="4">
    <source>
        <dbReference type="SAM" id="MobiDB-lite"/>
    </source>
</evidence>
<feature type="compositionally biased region" description="Polar residues" evidence="4">
    <location>
        <begin position="818"/>
        <end position="859"/>
    </location>
</feature>
<evidence type="ECO:0000256" key="3">
    <source>
        <dbReference type="ARBA" id="ARBA00022840"/>
    </source>
</evidence>
<sequence>MTTPDAAIAEALQIARGLAAAGIPIFLAGPDPSTPIGFALPPGWQQTRPEPRVLDAWRPGMAVCAVMGHGLDLIDVDPRNGGALEEIGAPLPVSYGAALTPSGGVHSFVRSLGVRSKNNLVPGVDVKAGDVEGKGRGFAFIAPTVRMSKATGMPATYTWAVAPQLERLLREGPADASGAALAEAVRRSHGSSGSTAGGNAEDFMKVGPWADVAATLAAGRNDGVMKLAAALRGRGGWRLEDAVAFMDARVWPIIDQDQGGHEFTRDEYEAAIRSVWERYPDGAVARLEEAHDTAAERPAPLNRLGIKHAWLVERLAAHRLTGRFCWSAGLGWMAWDGRRWAPVDAAVIIEDLRQFIIWLHASCVAAGADQDLVKAIEALGTYTTIRNLAQFCQGMEGVLADAAEFDQWPDLLNCRNGIVDLRTGELMPHNPSLHMTKISGCDYVPGAGHPDWTAALGAVPEDVQAWWQVRMGQAATGYMTPDDMLLVQVGGGENGKTTIMTGIRGALGQYYLDVSHRALLSSPDAVPTEAMDFQGARLALLEETPEARRLEVTKLKLLVGTPQITARRMRKDPVTFEATHSLFLSTNYLPVVQETDHGTWRRLAVIRFPYRFRKPGEALEDEHDKTGDPGLRERLRAGEDGRREAVLAWLVAGAMAWYQAGRVMPPLPPRAIEDTRAWRVETDVVLGYLDERIDFDPAAHVMSSELLDDLNEWLVARGQKPWSAQLMANRFAGHSELAAHKSTKIKIARQAGLSRRPIRPGSMITVSDVPAAYNAWTGMRFRVDEPGGEPGGGVPQMGDGPDLDPPSSSAKAQDRRTFQSAPIPQKLENQLTRASSDPSGMSGIQDQLPPTSESDNSSDGKADGQLTLALETPVVTAPEPPAAAPPKATDAAKVTAAQKREQKRHDALEAAAGDVIGLPALVRRDDTVTALTLAEAARIVMTATNRAGALTVDIENTGYPVGHRHYGLRTIQLGDEQDAVVFDAEDPAQAELAGQLLAMAPRLHAHSATADLVPLVEAGLVGMDIWARMEDTVIPAKLADPASTGSDPGLKKLSAVMLGEDAAAPSADAARATLFKAGKWLTETKTDTPVERSGWAQADKFSATMIRYAGSDVLDTAALATRLPALAEDLHTRERIAQRMVARISHTGVPIDGEHVRTLHATHTEQLTEIGGRLAGLGIDTPGSNKQVAERFAALGVQLPRTAPSKKFPAGQPSVDAAALKKVRTLGGAAGELAAVMLDYRGHETALSTFLEPYRQLVEYGDGRARPTVYTLGADTGRMSCVRPNFQNIPREGGFRRMVTADPGHLLISADFSSVEFRVMAALSGDPNLRRMLLEGADIHAMIAEQVFGSGWTKAHRYTVKRGVFGWAYGGSIPTLAAQLEVSEDVMAGVVDVLAGLAPVYVQWSAGIQAAVKAGKTRFPSYSGRVIHLPRRAPHAGPNYCIQGTARELLIDALIRWSQTRWSEAVLWPVHDEVDVMVAAEDAEEATAALVGCMETDLFGIPIVAEAAKPSPYWADAA</sequence>
<dbReference type="SUPFAM" id="SSF56672">
    <property type="entry name" value="DNA/RNA polymerases"/>
    <property type="match status" value="1"/>
</dbReference>
<dbReference type="Gene3D" id="1.20.1060.10">
    <property type="entry name" value="Taq DNA Polymerase, Chain T, domain 4"/>
    <property type="match status" value="1"/>
</dbReference>
<dbReference type="InterPro" id="IPR001098">
    <property type="entry name" value="DNA-dir_DNA_pol_A_palm_dom"/>
</dbReference>
<reference evidence="6" key="1">
    <citation type="submission" date="2022-11" db="EMBL/GenBank/DDBJ databases">
        <authorList>
            <person name="Mo P."/>
        </authorList>
    </citation>
    <scope>NUCLEOTIDE SEQUENCE</scope>
    <source>
        <strain evidence="6">HUAS 11-8</strain>
    </source>
</reference>
<dbReference type="Gene3D" id="3.40.50.300">
    <property type="entry name" value="P-loop containing nucleotide triphosphate hydrolases"/>
    <property type="match status" value="1"/>
</dbReference>
<dbReference type="PRINTS" id="PR00868">
    <property type="entry name" value="DNAPOLI"/>
</dbReference>
<keyword evidence="2" id="KW-0378">Hydrolase</keyword>
<protein>
    <submittedName>
        <fullName evidence="6">DNA polymerase</fullName>
    </submittedName>
</protein>
<dbReference type="InterPro" id="IPR002298">
    <property type="entry name" value="DNA_polymerase_A"/>
</dbReference>
<dbReference type="InterPro" id="IPR014818">
    <property type="entry name" value="Phage/plasmid_primase_P4_C"/>
</dbReference>
<dbReference type="InterPro" id="IPR045455">
    <property type="entry name" value="NrS-1_pol-like_helicase"/>
</dbReference>
<dbReference type="SMART" id="SM00885">
    <property type="entry name" value="D5_N"/>
    <property type="match status" value="1"/>
</dbReference>
<dbReference type="RefSeq" id="WP_268757241.1">
    <property type="nucleotide sequence ID" value="NZ_CP113836.1"/>
</dbReference>
<keyword evidence="1" id="KW-0547">Nucleotide-binding</keyword>
<dbReference type="InterPro" id="IPR027417">
    <property type="entry name" value="P-loop_NTPase"/>
</dbReference>
<evidence type="ECO:0000313" key="7">
    <source>
        <dbReference type="Proteomes" id="UP001163203"/>
    </source>
</evidence>
<dbReference type="Gene3D" id="1.10.150.20">
    <property type="entry name" value="5' to 3' exonuclease, C-terminal subdomain"/>
    <property type="match status" value="1"/>
</dbReference>
<feature type="region of interest" description="Disordered" evidence="4">
    <location>
        <begin position="782"/>
        <end position="863"/>
    </location>
</feature>
<accession>A0ABY7B595</accession>
<dbReference type="SMART" id="SM00943">
    <property type="entry name" value="Prim-Pol"/>
    <property type="match status" value="1"/>
</dbReference>
<dbReference type="SMART" id="SM00482">
    <property type="entry name" value="POLAc"/>
    <property type="match status" value="1"/>
</dbReference>
<dbReference type="Proteomes" id="UP001163203">
    <property type="component" value="Chromosome"/>
</dbReference>
<keyword evidence="7" id="KW-1185">Reference proteome</keyword>
<dbReference type="EMBL" id="CP113836">
    <property type="protein sequence ID" value="WAL67115.1"/>
    <property type="molecule type" value="Genomic_DNA"/>
</dbReference>
<feature type="compositionally biased region" description="Low complexity" evidence="4">
    <location>
        <begin position="885"/>
        <end position="895"/>
    </location>
</feature>
<dbReference type="InterPro" id="IPR043502">
    <property type="entry name" value="DNA/RNA_pol_sf"/>
</dbReference>
<evidence type="ECO:0000313" key="6">
    <source>
        <dbReference type="EMBL" id="WAL67115.1"/>
    </source>
</evidence>
<proteinExistence type="predicted"/>
<feature type="region of interest" description="Disordered" evidence="4">
    <location>
        <begin position="876"/>
        <end position="895"/>
    </location>
</feature>
<dbReference type="Pfam" id="PF19263">
    <property type="entry name" value="DUF5906"/>
    <property type="match status" value="1"/>
</dbReference>
<keyword evidence="3" id="KW-0067">ATP-binding</keyword>
<name>A0ABY7B595_9PSEU</name>
<dbReference type="SUPFAM" id="SSF52540">
    <property type="entry name" value="P-loop containing nucleoside triphosphate hydrolases"/>
    <property type="match status" value="1"/>
</dbReference>
<dbReference type="InterPro" id="IPR012337">
    <property type="entry name" value="RNaseH-like_sf"/>
</dbReference>
<dbReference type="PROSITE" id="PS51206">
    <property type="entry name" value="SF3_HELICASE_1"/>
    <property type="match status" value="1"/>
</dbReference>
<dbReference type="Pfam" id="PF08706">
    <property type="entry name" value="D5_N"/>
    <property type="match status" value="1"/>
</dbReference>
<feature type="domain" description="SF3 helicase" evidence="5">
    <location>
        <begin position="461"/>
        <end position="621"/>
    </location>
</feature>
<dbReference type="InterPro" id="IPR051620">
    <property type="entry name" value="ORF904-like_C"/>
</dbReference>
<dbReference type="InterPro" id="IPR014015">
    <property type="entry name" value="Helicase_SF3_DNA-vir"/>
</dbReference>
<evidence type="ECO:0000259" key="5">
    <source>
        <dbReference type="PROSITE" id="PS51206"/>
    </source>
</evidence>
<gene>
    <name evidence="6" type="ORF">ORV05_04825</name>
</gene>
<dbReference type="Gene3D" id="3.30.70.370">
    <property type="match status" value="1"/>
</dbReference>
<dbReference type="PANTHER" id="PTHR35372:SF2">
    <property type="entry name" value="SF3 HELICASE DOMAIN-CONTAINING PROTEIN"/>
    <property type="match status" value="1"/>
</dbReference>
<dbReference type="InterPro" id="IPR006500">
    <property type="entry name" value="Helicase_put_C_phage/plasmid"/>
</dbReference>
<dbReference type="Pfam" id="PF00476">
    <property type="entry name" value="DNA_pol_A"/>
    <property type="match status" value="1"/>
</dbReference>
<evidence type="ECO:0000256" key="1">
    <source>
        <dbReference type="ARBA" id="ARBA00022741"/>
    </source>
</evidence>
<dbReference type="NCBIfam" id="TIGR01613">
    <property type="entry name" value="primase_Cterm"/>
    <property type="match status" value="1"/>
</dbReference>
<evidence type="ECO:0000256" key="2">
    <source>
        <dbReference type="ARBA" id="ARBA00022801"/>
    </source>
</evidence>
<dbReference type="PANTHER" id="PTHR35372">
    <property type="entry name" value="ATP BINDING PROTEIN-RELATED"/>
    <property type="match status" value="1"/>
</dbReference>
<organism evidence="6 7">
    <name type="scientific">Amycolatopsis cynarae</name>
    <dbReference type="NCBI Taxonomy" id="2995223"/>
    <lineage>
        <taxon>Bacteria</taxon>
        <taxon>Bacillati</taxon>
        <taxon>Actinomycetota</taxon>
        <taxon>Actinomycetes</taxon>
        <taxon>Pseudonocardiales</taxon>
        <taxon>Pseudonocardiaceae</taxon>
        <taxon>Amycolatopsis</taxon>
    </lineage>
</organism>
<dbReference type="InterPro" id="IPR015330">
    <property type="entry name" value="DNA_primase/pol_bifunc_N"/>
</dbReference>